<keyword evidence="1" id="KW-0472">Membrane</keyword>
<evidence type="ECO:0000256" key="1">
    <source>
        <dbReference type="SAM" id="Phobius"/>
    </source>
</evidence>
<name>A0A0R2C902_9LACO</name>
<gene>
    <name evidence="2" type="ORF">FD19_GL000629</name>
</gene>
<sequence length="154" mass="17249">MTWLSWFYVVVLVLTLLTTIIIDLSVKIPARTRLVRTGLLLVVAIIAAVVTWRTATSTETQVLGWFVAGMCFLFACWRRGLASWAVIAGLSSVRVWGAISKVEIHPGNKAGRNEVWTYVGSIRVSRLVFNRDVRELQQFLANYLADQQVVVVQA</sequence>
<keyword evidence="3" id="KW-1185">Reference proteome</keyword>
<keyword evidence="1" id="KW-1133">Transmembrane helix</keyword>
<dbReference type="OrthoDB" id="2299651at2"/>
<evidence type="ECO:0000313" key="3">
    <source>
        <dbReference type="Proteomes" id="UP000051789"/>
    </source>
</evidence>
<keyword evidence="1" id="KW-0812">Transmembrane</keyword>
<dbReference type="AlphaFoldDB" id="A0A0R2C902"/>
<accession>A0A0R2C902</accession>
<protein>
    <recommendedName>
        <fullName evidence="4">DUF5673 domain-containing protein</fullName>
    </recommendedName>
</protein>
<evidence type="ECO:0008006" key="4">
    <source>
        <dbReference type="Google" id="ProtNLM"/>
    </source>
</evidence>
<proteinExistence type="predicted"/>
<feature type="transmembrane region" description="Helical" evidence="1">
    <location>
        <begin position="61"/>
        <end position="77"/>
    </location>
</feature>
<reference evidence="2 3" key="1">
    <citation type="journal article" date="2015" name="Genome Announc.">
        <title>Expanding the biotechnology potential of lactobacilli through comparative genomics of 213 strains and associated genera.</title>
        <authorList>
            <person name="Sun Z."/>
            <person name="Harris H.M."/>
            <person name="McCann A."/>
            <person name="Guo C."/>
            <person name="Argimon S."/>
            <person name="Zhang W."/>
            <person name="Yang X."/>
            <person name="Jeffery I.B."/>
            <person name="Cooney J.C."/>
            <person name="Kagawa T.F."/>
            <person name="Liu W."/>
            <person name="Song Y."/>
            <person name="Salvetti E."/>
            <person name="Wrobel A."/>
            <person name="Rasinkangas P."/>
            <person name="Parkhill J."/>
            <person name="Rea M.C."/>
            <person name="O'Sullivan O."/>
            <person name="Ritari J."/>
            <person name="Douillard F.P."/>
            <person name="Paul Ross R."/>
            <person name="Yang R."/>
            <person name="Briner A.E."/>
            <person name="Felis G.E."/>
            <person name="de Vos W.M."/>
            <person name="Barrangou R."/>
            <person name="Klaenhammer T.R."/>
            <person name="Caufield P.W."/>
            <person name="Cui Y."/>
            <person name="Zhang H."/>
            <person name="O'Toole P.W."/>
        </authorList>
    </citation>
    <scope>NUCLEOTIDE SEQUENCE [LARGE SCALE GENOMIC DNA]</scope>
    <source>
        <strain evidence="2 3">DSM 22698</strain>
    </source>
</reference>
<dbReference type="Proteomes" id="UP000051789">
    <property type="component" value="Unassembled WGS sequence"/>
</dbReference>
<dbReference type="STRING" id="1423810.FD19_GL000629"/>
<dbReference type="EMBL" id="AYZK01000001">
    <property type="protein sequence ID" value="KRM88335.1"/>
    <property type="molecule type" value="Genomic_DNA"/>
</dbReference>
<evidence type="ECO:0000313" key="2">
    <source>
        <dbReference type="EMBL" id="KRM88335.1"/>
    </source>
</evidence>
<dbReference type="PATRIC" id="fig|1423810.4.peg.645"/>
<feature type="transmembrane region" description="Helical" evidence="1">
    <location>
        <begin position="6"/>
        <end position="26"/>
    </location>
</feature>
<dbReference type="RefSeq" id="WP_054749608.1">
    <property type="nucleotide sequence ID" value="NZ_AYZK01000001.1"/>
</dbReference>
<organism evidence="2 3">
    <name type="scientific">Lacticaseibacillus thailandensis DSM 22698 = JCM 13996</name>
    <dbReference type="NCBI Taxonomy" id="1423810"/>
    <lineage>
        <taxon>Bacteria</taxon>
        <taxon>Bacillati</taxon>
        <taxon>Bacillota</taxon>
        <taxon>Bacilli</taxon>
        <taxon>Lactobacillales</taxon>
        <taxon>Lactobacillaceae</taxon>
        <taxon>Lacticaseibacillus</taxon>
    </lineage>
</organism>
<feature type="transmembrane region" description="Helical" evidence="1">
    <location>
        <begin position="38"/>
        <end position="55"/>
    </location>
</feature>
<comment type="caution">
    <text evidence="2">The sequence shown here is derived from an EMBL/GenBank/DDBJ whole genome shotgun (WGS) entry which is preliminary data.</text>
</comment>